<dbReference type="CDD" id="cd05233">
    <property type="entry name" value="SDR_c"/>
    <property type="match status" value="1"/>
</dbReference>
<dbReference type="Gene3D" id="3.40.50.720">
    <property type="entry name" value="NAD(P)-binding Rossmann-like Domain"/>
    <property type="match status" value="1"/>
</dbReference>
<dbReference type="Proteomes" id="UP001562354">
    <property type="component" value="Unassembled WGS sequence"/>
</dbReference>
<evidence type="ECO:0000256" key="2">
    <source>
        <dbReference type="ARBA" id="ARBA00023002"/>
    </source>
</evidence>
<protein>
    <recommendedName>
        <fullName evidence="5">Short chain dehydrogenase/reductase</fullName>
    </recommendedName>
</protein>
<name>A0ABR3PBP6_9PEZI</name>
<proteinExistence type="inferred from homology"/>
<keyword evidence="2" id="KW-0560">Oxidoreductase</keyword>
<dbReference type="PANTHER" id="PTHR43008">
    <property type="entry name" value="BENZIL REDUCTASE"/>
    <property type="match status" value="1"/>
</dbReference>
<dbReference type="InterPro" id="IPR002347">
    <property type="entry name" value="SDR_fam"/>
</dbReference>
<comment type="caution">
    <text evidence="3">The sequence shown here is derived from an EMBL/GenBank/DDBJ whole genome shotgun (WGS) entry which is preliminary data.</text>
</comment>
<dbReference type="Pfam" id="PF00106">
    <property type="entry name" value="adh_short"/>
    <property type="match status" value="1"/>
</dbReference>
<evidence type="ECO:0000313" key="4">
    <source>
        <dbReference type="Proteomes" id="UP001562354"/>
    </source>
</evidence>
<comment type="similarity">
    <text evidence="1">Belongs to the short-chain dehydrogenases/reductases (SDR) family.</text>
</comment>
<accession>A0ABR3PBP6</accession>
<dbReference type="PRINTS" id="PR00081">
    <property type="entry name" value="GDHRDH"/>
</dbReference>
<sequence length="313" mass="34184">MTAIFKPGATALITGGASGIGYAFARLCRSKGMNIALVDNNKDFLKTATEKLESIKSSSQSAIKSFSMDVSEISEWQKLKSSIDADFGGKVDLLMLNAGAAVKAREGMTPWTDLEHHTKTYNTNVFGVLNGIATFLPGLQDKKEPSTIIITGSKQGITNPPGSVPAYNASKAMVKHLTEHLSHDLRSQSPQINVHLLIPGWVYTSFGGNAGPNDESEVQDKKPKGAWLASTLVDYAVQKIDEGKFYIVCPDGDVTEELDQARMTYHIGDVTEGRSALSRWDPKYKDEAAEWIKNDAEKRTQVAKNTDHKQGNY</sequence>
<dbReference type="RefSeq" id="XP_069199762.1">
    <property type="nucleotide sequence ID" value="XM_069346884.1"/>
</dbReference>
<evidence type="ECO:0000313" key="3">
    <source>
        <dbReference type="EMBL" id="KAL1303487.1"/>
    </source>
</evidence>
<keyword evidence="4" id="KW-1185">Reference proteome</keyword>
<evidence type="ECO:0000256" key="1">
    <source>
        <dbReference type="ARBA" id="ARBA00006484"/>
    </source>
</evidence>
<gene>
    <name evidence="3" type="ORF">AAFC00_006865</name>
</gene>
<evidence type="ECO:0008006" key="5">
    <source>
        <dbReference type="Google" id="ProtNLM"/>
    </source>
</evidence>
<dbReference type="PANTHER" id="PTHR43008:SF7">
    <property type="entry name" value="SHORT CHAIN DEHYDROGENASE_REDUCTASE (AFU_ORTHOLOGUE AFUA_2G00830)"/>
    <property type="match status" value="1"/>
</dbReference>
<reference evidence="3 4" key="1">
    <citation type="submission" date="2024-07" db="EMBL/GenBank/DDBJ databases">
        <title>Draft sequence of the Neodothiora populina.</title>
        <authorList>
            <person name="Drown D.D."/>
            <person name="Schuette U.S."/>
            <person name="Buechlein A.B."/>
            <person name="Rusch D.R."/>
            <person name="Winton L.W."/>
            <person name="Adams G.A."/>
        </authorList>
    </citation>
    <scope>NUCLEOTIDE SEQUENCE [LARGE SCALE GENOMIC DNA]</scope>
    <source>
        <strain evidence="3 4">CPC 39397</strain>
    </source>
</reference>
<dbReference type="GeneID" id="95980564"/>
<organism evidence="3 4">
    <name type="scientific">Neodothiora populina</name>
    <dbReference type="NCBI Taxonomy" id="2781224"/>
    <lineage>
        <taxon>Eukaryota</taxon>
        <taxon>Fungi</taxon>
        <taxon>Dikarya</taxon>
        <taxon>Ascomycota</taxon>
        <taxon>Pezizomycotina</taxon>
        <taxon>Dothideomycetes</taxon>
        <taxon>Dothideomycetidae</taxon>
        <taxon>Dothideales</taxon>
        <taxon>Dothioraceae</taxon>
        <taxon>Neodothiora</taxon>
    </lineage>
</organism>
<dbReference type="EMBL" id="JBFMKM010000010">
    <property type="protein sequence ID" value="KAL1303487.1"/>
    <property type="molecule type" value="Genomic_DNA"/>
</dbReference>
<dbReference type="InterPro" id="IPR036291">
    <property type="entry name" value="NAD(P)-bd_dom_sf"/>
</dbReference>
<dbReference type="SUPFAM" id="SSF51735">
    <property type="entry name" value="NAD(P)-binding Rossmann-fold domains"/>
    <property type="match status" value="1"/>
</dbReference>